<dbReference type="Gene3D" id="3.40.630.30">
    <property type="match status" value="1"/>
</dbReference>
<proteinExistence type="inferred from homology"/>
<dbReference type="GO" id="GO:0008080">
    <property type="term" value="F:N-acetyltransferase activity"/>
    <property type="evidence" value="ECO:0007669"/>
    <property type="project" value="InterPro"/>
</dbReference>
<dbReference type="OrthoDB" id="9794566at2"/>
<keyword evidence="3 6" id="KW-0808">Transferase</keyword>
<dbReference type="CDD" id="cd04301">
    <property type="entry name" value="NAT_SF"/>
    <property type="match status" value="1"/>
</dbReference>
<gene>
    <name evidence="6" type="ORF">C8U37_12918</name>
</gene>
<evidence type="ECO:0000313" key="7">
    <source>
        <dbReference type="Proteomes" id="UP000244161"/>
    </source>
</evidence>
<dbReference type="PROSITE" id="PS51186">
    <property type="entry name" value="GNAT"/>
    <property type="match status" value="1"/>
</dbReference>
<accession>A0A2T5I984</accession>
<dbReference type="RefSeq" id="WP_108033798.1">
    <property type="nucleotide sequence ID" value="NZ_QAOM01000029.1"/>
</dbReference>
<feature type="domain" description="N-acetyltransferase" evidence="5">
    <location>
        <begin position="45"/>
        <end position="194"/>
    </location>
</feature>
<comment type="similarity">
    <text evidence="1">Belongs to the acetyltransferase family. RimI subfamily.</text>
</comment>
<comment type="caution">
    <text evidence="6">The sequence shown here is derived from an EMBL/GenBank/DDBJ whole genome shotgun (WGS) entry which is preliminary data.</text>
</comment>
<evidence type="ECO:0000256" key="4">
    <source>
        <dbReference type="ARBA" id="ARBA00023315"/>
    </source>
</evidence>
<dbReference type="EMBL" id="QAOM01000029">
    <property type="protein sequence ID" value="PTQ80368.1"/>
    <property type="molecule type" value="Genomic_DNA"/>
</dbReference>
<dbReference type="InterPro" id="IPR006464">
    <property type="entry name" value="AcTrfase_RimI/Ard1"/>
</dbReference>
<evidence type="ECO:0000256" key="3">
    <source>
        <dbReference type="ARBA" id="ARBA00022679"/>
    </source>
</evidence>
<evidence type="ECO:0000313" key="6">
    <source>
        <dbReference type="EMBL" id="PTQ80368.1"/>
    </source>
</evidence>
<evidence type="ECO:0000259" key="5">
    <source>
        <dbReference type="PROSITE" id="PS51186"/>
    </source>
</evidence>
<name>A0A2T5I984_9LACT</name>
<dbReference type="Pfam" id="PF00583">
    <property type="entry name" value="Acetyltransf_1"/>
    <property type="match status" value="1"/>
</dbReference>
<sequence>MKEWIHRFKSVYKEIQTDVRSYILSKFVYKCVPSEEETYLLHNQLPVRLMIGKKQHIPDILYIERMSYNGATPWGRIALENDMLQNPKSLYYVLYEGHSPIAFLGVRVDGKDIHITNLAVVPEFQQIGAATLLLRRLKDFADEKEAASISLEVRISNHRAKDLYAKMGFLPERVKQHYYHGDGEDALEMVWPLSGKQSEEKEDVHATHV</sequence>
<organism evidence="6 7">
    <name type="scientific">Trichococcus patagoniensis</name>
    <dbReference type="NCBI Taxonomy" id="382641"/>
    <lineage>
        <taxon>Bacteria</taxon>
        <taxon>Bacillati</taxon>
        <taxon>Bacillota</taxon>
        <taxon>Bacilli</taxon>
        <taxon>Lactobacillales</taxon>
        <taxon>Carnobacteriaceae</taxon>
        <taxon>Trichococcus</taxon>
    </lineage>
</organism>
<dbReference type="InterPro" id="IPR016181">
    <property type="entry name" value="Acyl_CoA_acyltransferase"/>
</dbReference>
<reference evidence="6 7" key="1">
    <citation type="submission" date="2018-04" db="EMBL/GenBank/DDBJ databases">
        <title>Genomic Encyclopedia of Archaeal and Bacterial Type Strains, Phase II (KMG-II): from individual species to whole genera.</title>
        <authorList>
            <person name="Goeker M."/>
        </authorList>
    </citation>
    <scope>NUCLEOTIDE SEQUENCE [LARGE SCALE GENOMIC DNA]</scope>
    <source>
        <strain evidence="6 7">DSM 18806</strain>
    </source>
</reference>
<protein>
    <submittedName>
        <fullName evidence="6">Ribosomal-protein-alanine N-acetyltransferase</fullName>
    </submittedName>
</protein>
<dbReference type="Proteomes" id="UP000244161">
    <property type="component" value="Unassembled WGS sequence"/>
</dbReference>
<keyword evidence="2" id="KW-0963">Cytoplasm</keyword>
<keyword evidence="7" id="KW-1185">Reference proteome</keyword>
<evidence type="ECO:0000256" key="1">
    <source>
        <dbReference type="ARBA" id="ARBA00005395"/>
    </source>
</evidence>
<dbReference type="InterPro" id="IPR000182">
    <property type="entry name" value="GNAT_dom"/>
</dbReference>
<dbReference type="PANTHER" id="PTHR43420:SF44">
    <property type="entry name" value="ACETYLTRANSFERASE YPEA"/>
    <property type="match status" value="1"/>
</dbReference>
<dbReference type="AlphaFoldDB" id="A0A2T5I984"/>
<dbReference type="InterPro" id="IPR050680">
    <property type="entry name" value="YpeA/RimI_acetyltransf"/>
</dbReference>
<dbReference type="PANTHER" id="PTHR43420">
    <property type="entry name" value="ACETYLTRANSFERASE"/>
    <property type="match status" value="1"/>
</dbReference>
<dbReference type="NCBIfam" id="TIGR01575">
    <property type="entry name" value="rimI"/>
    <property type="match status" value="1"/>
</dbReference>
<evidence type="ECO:0000256" key="2">
    <source>
        <dbReference type="ARBA" id="ARBA00022490"/>
    </source>
</evidence>
<keyword evidence="4" id="KW-0012">Acyltransferase</keyword>
<dbReference type="SUPFAM" id="SSF55729">
    <property type="entry name" value="Acyl-CoA N-acyltransferases (Nat)"/>
    <property type="match status" value="1"/>
</dbReference>